<organism evidence="2 3">
    <name type="scientific">Cichlidogyrus casuarinus</name>
    <dbReference type="NCBI Taxonomy" id="1844966"/>
    <lineage>
        <taxon>Eukaryota</taxon>
        <taxon>Metazoa</taxon>
        <taxon>Spiralia</taxon>
        <taxon>Lophotrochozoa</taxon>
        <taxon>Platyhelminthes</taxon>
        <taxon>Monogenea</taxon>
        <taxon>Monopisthocotylea</taxon>
        <taxon>Dactylogyridea</taxon>
        <taxon>Ancyrocephalidae</taxon>
        <taxon>Cichlidogyrus</taxon>
    </lineage>
</organism>
<sequence>MCSSSSSPQMRTCIAQKRGTRCVEKKPAFLSVQLYFIKNSRLTLFADHDLLLVDSSIAFELRFRVPAHLVSFLIQDPSRNSHHIQVHVSDCENSYVLHLLTAMQPPDNVPPSPRAVSSEPENGEIIPGYLVLVMVLVFSLIIYLIIMIVFCFSRHQAKSSQCKRRLINALDEDTPSPDLCANLLLNASLLPASRKCLLLAYLAFRVFYSFLFTFSIGLSLMIGLQSSEISSVASGRLQRIYKTPLSSSLSPELANLHSQLLRGPISAEEISSLNPLLNLQMKTKELEQLTLQIMHRQANLASNDIDNCHLFQVKQPYTSRVSTTARLIRNRLEEIKSRWLELGQTALESSWLFQAQAVLNSSEDFLLARTVWPSLDHGINDKEKAILKLFNLLGLPAFEQILLTELFSTKG</sequence>
<keyword evidence="1" id="KW-0812">Transmembrane</keyword>
<keyword evidence="1" id="KW-0472">Membrane</keyword>
<evidence type="ECO:0000256" key="1">
    <source>
        <dbReference type="SAM" id="Phobius"/>
    </source>
</evidence>
<dbReference type="Proteomes" id="UP001626550">
    <property type="component" value="Unassembled WGS sequence"/>
</dbReference>
<evidence type="ECO:0000313" key="3">
    <source>
        <dbReference type="Proteomes" id="UP001626550"/>
    </source>
</evidence>
<proteinExistence type="predicted"/>
<keyword evidence="3" id="KW-1185">Reference proteome</keyword>
<gene>
    <name evidence="2" type="ORF">Ciccas_000369</name>
</gene>
<comment type="caution">
    <text evidence="2">The sequence shown here is derived from an EMBL/GenBank/DDBJ whole genome shotgun (WGS) entry which is preliminary data.</text>
</comment>
<keyword evidence="1" id="KW-1133">Transmembrane helix</keyword>
<dbReference type="AlphaFoldDB" id="A0ABD2QN43"/>
<feature type="transmembrane region" description="Helical" evidence="1">
    <location>
        <begin position="129"/>
        <end position="153"/>
    </location>
</feature>
<name>A0ABD2QN43_9PLAT</name>
<evidence type="ECO:0000313" key="2">
    <source>
        <dbReference type="EMBL" id="KAL3320954.1"/>
    </source>
</evidence>
<reference evidence="2 3" key="1">
    <citation type="submission" date="2024-11" db="EMBL/GenBank/DDBJ databases">
        <title>Adaptive evolution of stress response genes in parasites aligns with host niche diversity.</title>
        <authorList>
            <person name="Hahn C."/>
            <person name="Resl P."/>
        </authorList>
    </citation>
    <scope>NUCLEOTIDE SEQUENCE [LARGE SCALE GENOMIC DNA]</scope>
    <source>
        <strain evidence="2">EGGRZ-B1_66</strain>
        <tissue evidence="2">Body</tissue>
    </source>
</reference>
<dbReference type="EMBL" id="JBJKFK010000019">
    <property type="protein sequence ID" value="KAL3320954.1"/>
    <property type="molecule type" value="Genomic_DNA"/>
</dbReference>
<feature type="transmembrane region" description="Helical" evidence="1">
    <location>
        <begin position="198"/>
        <end position="224"/>
    </location>
</feature>
<accession>A0ABD2QN43</accession>
<protein>
    <submittedName>
        <fullName evidence="2">Uncharacterized protein</fullName>
    </submittedName>
</protein>